<dbReference type="InterPro" id="IPR000782">
    <property type="entry name" value="FAS1_domain"/>
</dbReference>
<feature type="transmembrane region" description="Helical" evidence="2">
    <location>
        <begin position="654"/>
        <end position="679"/>
    </location>
</feature>
<feature type="signal peptide" evidence="3">
    <location>
        <begin position="1"/>
        <end position="17"/>
    </location>
</feature>
<dbReference type="STRING" id="402676.B6JWF6"/>
<dbReference type="PANTHER" id="PTHR10900:SF125">
    <property type="entry name" value="FAS1 DOMAIN-CONTAINING PROTEIN YLR001C"/>
    <property type="match status" value="1"/>
</dbReference>
<protein>
    <submittedName>
        <fullName evidence="5">Fasciclin domain-containing protein</fullName>
    </submittedName>
</protein>
<dbReference type="SUPFAM" id="SSF82153">
    <property type="entry name" value="FAS1 domain"/>
    <property type="match status" value="3"/>
</dbReference>
<dbReference type="AlphaFoldDB" id="B6JWF6"/>
<feature type="domain" description="FAS1" evidence="4">
    <location>
        <begin position="27"/>
        <end position="280"/>
    </location>
</feature>
<evidence type="ECO:0000259" key="4">
    <source>
        <dbReference type="PROSITE" id="PS50213"/>
    </source>
</evidence>
<dbReference type="InterPro" id="IPR050904">
    <property type="entry name" value="Adhesion/Biosynth-related"/>
</dbReference>
<dbReference type="VEuPathDB" id="FungiDB:SJAG_00732"/>
<dbReference type="OrthoDB" id="286301at2759"/>
<reference evidence="5 7" key="1">
    <citation type="journal article" date="2011" name="Science">
        <title>Comparative functional genomics of the fission yeasts.</title>
        <authorList>
            <person name="Rhind N."/>
            <person name="Chen Z."/>
            <person name="Yassour M."/>
            <person name="Thompson D.A."/>
            <person name="Haas B.J."/>
            <person name="Habib N."/>
            <person name="Wapinski I."/>
            <person name="Roy S."/>
            <person name="Lin M.F."/>
            <person name="Heiman D.I."/>
            <person name="Young S.K."/>
            <person name="Furuya K."/>
            <person name="Guo Y."/>
            <person name="Pidoux A."/>
            <person name="Chen H.M."/>
            <person name="Robbertse B."/>
            <person name="Goldberg J.M."/>
            <person name="Aoki K."/>
            <person name="Bayne E.H."/>
            <person name="Berlin A.M."/>
            <person name="Desjardins C.A."/>
            <person name="Dobbs E."/>
            <person name="Dukaj L."/>
            <person name="Fan L."/>
            <person name="FitzGerald M.G."/>
            <person name="French C."/>
            <person name="Gujja S."/>
            <person name="Hansen K."/>
            <person name="Keifenheim D."/>
            <person name="Levin J.Z."/>
            <person name="Mosher R.A."/>
            <person name="Mueller C.A."/>
            <person name="Pfiffner J."/>
            <person name="Priest M."/>
            <person name="Russ C."/>
            <person name="Smialowska A."/>
            <person name="Swoboda P."/>
            <person name="Sykes S.M."/>
            <person name="Vaughn M."/>
            <person name="Vengrova S."/>
            <person name="Yoder R."/>
            <person name="Zeng Q."/>
            <person name="Allshire R."/>
            <person name="Baulcombe D."/>
            <person name="Birren B.W."/>
            <person name="Brown W."/>
            <person name="Ekwall K."/>
            <person name="Kellis M."/>
            <person name="Leatherwood J."/>
            <person name="Levin H."/>
            <person name="Margalit H."/>
            <person name="Martienssen R."/>
            <person name="Nieduszynski C.A."/>
            <person name="Spatafora J.W."/>
            <person name="Friedman N."/>
            <person name="Dalgaard J.Z."/>
            <person name="Baumann P."/>
            <person name="Niki H."/>
            <person name="Regev A."/>
            <person name="Nusbaum C."/>
        </authorList>
    </citation>
    <scope>NUCLEOTIDE SEQUENCE [LARGE SCALE GENOMIC DNA]</scope>
    <source>
        <strain evidence="7">yFS275 / FY16936</strain>
    </source>
</reference>
<gene>
    <name evidence="6" type="primary">fsc1</name>
    <name evidence="5" type="ORF">SJAG_00732</name>
</gene>
<evidence type="ECO:0000256" key="2">
    <source>
        <dbReference type="SAM" id="Phobius"/>
    </source>
</evidence>
<dbReference type="GO" id="GO:0005615">
    <property type="term" value="C:extracellular space"/>
    <property type="evidence" value="ECO:0000318"/>
    <property type="project" value="GO_Central"/>
</dbReference>
<dbReference type="PROSITE" id="PS50213">
    <property type="entry name" value="FAS1"/>
    <property type="match status" value="1"/>
</dbReference>
<dbReference type="Gene3D" id="2.30.180.10">
    <property type="entry name" value="FAS1 domain"/>
    <property type="match status" value="2"/>
</dbReference>
<keyword evidence="3" id="KW-0732">Signal</keyword>
<evidence type="ECO:0000256" key="3">
    <source>
        <dbReference type="SAM" id="SignalP"/>
    </source>
</evidence>
<feature type="chain" id="PRO_5002844929" evidence="3">
    <location>
        <begin position="18"/>
        <end position="756"/>
    </location>
</feature>
<proteinExistence type="predicted"/>
<dbReference type="Proteomes" id="UP000001744">
    <property type="component" value="Unassembled WGS sequence"/>
</dbReference>
<dbReference type="OMA" id="MYQNIDI"/>
<dbReference type="eggNOG" id="KOG1437">
    <property type="taxonomic scope" value="Eukaryota"/>
</dbReference>
<dbReference type="SMART" id="SM00554">
    <property type="entry name" value="FAS1"/>
    <property type="match status" value="2"/>
</dbReference>
<dbReference type="GeneID" id="7052148"/>
<evidence type="ECO:0000313" key="5">
    <source>
        <dbReference type="EMBL" id="EEB05707.1"/>
    </source>
</evidence>
<feature type="compositionally biased region" description="Polar residues" evidence="1">
    <location>
        <begin position="743"/>
        <end position="756"/>
    </location>
</feature>
<dbReference type="EMBL" id="KE651166">
    <property type="protein sequence ID" value="EEB05707.1"/>
    <property type="molecule type" value="Genomic_DNA"/>
</dbReference>
<accession>B6JWF6</accession>
<keyword evidence="2" id="KW-0812">Transmembrane</keyword>
<feature type="region of interest" description="Disordered" evidence="1">
    <location>
        <begin position="706"/>
        <end position="756"/>
    </location>
</feature>
<keyword evidence="2" id="KW-0472">Membrane</keyword>
<evidence type="ECO:0000313" key="6">
    <source>
        <dbReference type="JaponicusDB" id="SJAG_00732"/>
    </source>
</evidence>
<evidence type="ECO:0000313" key="7">
    <source>
        <dbReference type="Proteomes" id="UP000001744"/>
    </source>
</evidence>
<keyword evidence="7" id="KW-1185">Reference proteome</keyword>
<dbReference type="GO" id="GO:0000329">
    <property type="term" value="C:fungal-type vacuole membrane"/>
    <property type="evidence" value="ECO:0007669"/>
    <property type="project" value="EnsemblFungi"/>
</dbReference>
<organism evidence="5 7">
    <name type="scientific">Schizosaccharomyces japonicus (strain yFS275 / FY16936)</name>
    <name type="common">Fission yeast</name>
    <dbReference type="NCBI Taxonomy" id="402676"/>
    <lineage>
        <taxon>Eukaryota</taxon>
        <taxon>Fungi</taxon>
        <taxon>Dikarya</taxon>
        <taxon>Ascomycota</taxon>
        <taxon>Taphrinomycotina</taxon>
        <taxon>Schizosaccharomycetes</taxon>
        <taxon>Schizosaccharomycetales</taxon>
        <taxon>Schizosaccharomycetaceae</taxon>
        <taxon>Schizosaccharomyces</taxon>
    </lineage>
</organism>
<keyword evidence="2" id="KW-1133">Transmembrane helix</keyword>
<dbReference type="RefSeq" id="XP_002172000.1">
    <property type="nucleotide sequence ID" value="XM_002171964.2"/>
</dbReference>
<name>B6JWF6_SCHJY</name>
<feature type="compositionally biased region" description="Acidic residues" evidence="1">
    <location>
        <begin position="706"/>
        <end position="727"/>
    </location>
</feature>
<dbReference type="JaponicusDB" id="SJAG_00732">
    <property type="gene designation" value="fsc1"/>
</dbReference>
<evidence type="ECO:0000256" key="1">
    <source>
        <dbReference type="SAM" id="MobiDB-lite"/>
    </source>
</evidence>
<dbReference type="Pfam" id="PF02469">
    <property type="entry name" value="Fasciclin"/>
    <property type="match status" value="1"/>
</dbReference>
<dbReference type="InterPro" id="IPR036378">
    <property type="entry name" value="FAS1_dom_sf"/>
</dbReference>
<dbReference type="HOGENOM" id="CLU_386923_0_0_1"/>
<dbReference type="PANTHER" id="PTHR10900">
    <property type="entry name" value="PERIOSTIN-RELATED"/>
    <property type="match status" value="1"/>
</dbReference>
<dbReference type="GO" id="GO:0016236">
    <property type="term" value="P:macroautophagy"/>
    <property type="evidence" value="ECO:0007669"/>
    <property type="project" value="EnsemblFungi"/>
</dbReference>
<sequence length="756" mass="85176">MLILWFQLLLQLTLVTSHNFGTIVPASTSIVDVLSADPKFSRLIRHLQRNRLIPFLNRHSNLTLFAPVNTGLDDQDEEPDWWYHLLDTTEFTRAVHPTMSLADDGRPIAVKSWTARRGEQVFVGGAELLDTIEARNGVVRVINKPIPKPPSSSVHLADNYLLSTFHRLSTAWIDGYESFTLLVPDIFAFQRAFRPTEIAYLFSLYATKDVKKVVFQHTLFNKRVYSDDVKTPTRFKTREGADVELFHNEDDGFMYVNGVKTSKYDYVTTNGAIHILPVVLPIQGLEFTPTKYLIGMGSSDFALLLERQLPSVANDTESERAIFAPTNWAFNPTCNLPYHLVDHFDVPKKGEYALLRTRAKRPDDSQHLLRVSNKGQLVLNFHTRVIQSDKIGGTSIFILEKDVELPQSLLPELILMDDITTNIRYIASLGLSDVKGVTWFLVANDGWDQLGLIHDVLRQNMELMHDVVIEQAIKGIHHFGGSNLEWYSGTYETYNGSLIDIHDATSYKAGKKVDALRINGELYNVRERDILVENSVVHVLERPRVPFIVSQRQMILASNNTIFLQLIEKHGLADMLDKGNPMVIPLLDEDDLSVRDTDFVQRHIIDLKKQLLVFSRGAISVDEGPWVSVVNYGRSPLGDVFVIRQPLPTRISSFWRAVRISVLTLIACGSACSGAYALFTRRRMSPLDREREALLQEGGEIEEALIIEEDQLPRVDEDDENEEEDGALDSNSGGEGPSPRSGAPSNKSYGTINAPS</sequence>